<name>A0A8J3L6C7_9ACTN</name>
<evidence type="ECO:0000313" key="1">
    <source>
        <dbReference type="EMBL" id="GIG12344.1"/>
    </source>
</evidence>
<sequence>MSGIMPGRTGVDAYGTEGRDTDGIMDFCIGTVAELTARGLLGAAPRRGPLPQL</sequence>
<dbReference type="AlphaFoldDB" id="A0A8J3L6C7"/>
<gene>
    <name evidence="1" type="ORF">Cme02nite_06760</name>
</gene>
<dbReference type="EMBL" id="BONJ01000001">
    <property type="protein sequence ID" value="GIG12344.1"/>
    <property type="molecule type" value="Genomic_DNA"/>
</dbReference>
<reference evidence="1" key="1">
    <citation type="submission" date="2021-01" db="EMBL/GenBank/DDBJ databases">
        <title>Whole genome shotgun sequence of Catellatospora methionotrophica NBRC 14553.</title>
        <authorList>
            <person name="Komaki H."/>
            <person name="Tamura T."/>
        </authorList>
    </citation>
    <scope>NUCLEOTIDE SEQUENCE</scope>
    <source>
        <strain evidence="1">NBRC 14553</strain>
    </source>
</reference>
<proteinExistence type="predicted"/>
<organism evidence="1 2">
    <name type="scientific">Catellatospora methionotrophica</name>
    <dbReference type="NCBI Taxonomy" id="121620"/>
    <lineage>
        <taxon>Bacteria</taxon>
        <taxon>Bacillati</taxon>
        <taxon>Actinomycetota</taxon>
        <taxon>Actinomycetes</taxon>
        <taxon>Micromonosporales</taxon>
        <taxon>Micromonosporaceae</taxon>
        <taxon>Catellatospora</taxon>
    </lineage>
</organism>
<dbReference type="Proteomes" id="UP000660339">
    <property type="component" value="Unassembled WGS sequence"/>
</dbReference>
<keyword evidence="2" id="KW-1185">Reference proteome</keyword>
<dbReference type="RefSeq" id="WP_166380144.1">
    <property type="nucleotide sequence ID" value="NZ_BAAATT010000033.1"/>
</dbReference>
<evidence type="ECO:0000313" key="2">
    <source>
        <dbReference type="Proteomes" id="UP000660339"/>
    </source>
</evidence>
<accession>A0A8J3L6C7</accession>
<comment type="caution">
    <text evidence="1">The sequence shown here is derived from an EMBL/GenBank/DDBJ whole genome shotgun (WGS) entry which is preliminary data.</text>
</comment>
<protein>
    <submittedName>
        <fullName evidence="1">Uncharacterized protein</fullName>
    </submittedName>
</protein>